<sequence length="163" mass="18117">MTVDELTDHGMERMDDEAITQFLATHSLGVLGLPTEPTPYLLPMSYGFDGESQLYFVYVTGTDSEKASLSDRANVASFLVYSAETMFHWQSVSVTGSIRPLSDADYDDLTDAQAPTWRPELFEAAGTSETTTIYSLEIDDWSGIRHAIEPPAYTERSSRDDPD</sequence>
<name>A0A202E502_9EURY</name>
<dbReference type="InterPro" id="IPR024747">
    <property type="entry name" value="Pyridox_Oxase-rel"/>
</dbReference>
<reference evidence="1 2" key="1">
    <citation type="submission" date="2017-02" db="EMBL/GenBank/DDBJ databases">
        <title>Natronthermophilus aegyptiacus gen. nov.,sp. nov., an aerobic, extremely halophilic alkalithermophilic archaeon isolated from the athalassohaline Wadi An Natrun, Egypt.</title>
        <authorList>
            <person name="Zhao B."/>
        </authorList>
    </citation>
    <scope>NUCLEOTIDE SEQUENCE [LARGE SCALE GENOMIC DNA]</scope>
    <source>
        <strain evidence="1 2">CGMCC 1.3597</strain>
    </source>
</reference>
<proteinExistence type="predicted"/>
<gene>
    <name evidence="1" type="ORF">B2G88_16915</name>
</gene>
<organism evidence="1 2">
    <name type="scientific">Natronolimnobius baerhuensis</name>
    <dbReference type="NCBI Taxonomy" id="253108"/>
    <lineage>
        <taxon>Archaea</taxon>
        <taxon>Methanobacteriati</taxon>
        <taxon>Methanobacteriota</taxon>
        <taxon>Stenosarchaea group</taxon>
        <taxon>Halobacteria</taxon>
        <taxon>Halobacteriales</taxon>
        <taxon>Natrialbaceae</taxon>
        <taxon>Natronolimnobius</taxon>
    </lineage>
</organism>
<protein>
    <submittedName>
        <fullName evidence="1">Pyridoxamine 5'-phosphate oxidase</fullName>
    </submittedName>
</protein>
<accession>A0A202E502</accession>
<dbReference type="SUPFAM" id="SSF50475">
    <property type="entry name" value="FMN-binding split barrel"/>
    <property type="match status" value="1"/>
</dbReference>
<evidence type="ECO:0000313" key="1">
    <source>
        <dbReference type="EMBL" id="OVE83284.1"/>
    </source>
</evidence>
<evidence type="ECO:0000313" key="2">
    <source>
        <dbReference type="Proteomes" id="UP000196084"/>
    </source>
</evidence>
<dbReference type="OrthoDB" id="953at2157"/>
<dbReference type="Pfam" id="PF12900">
    <property type="entry name" value="Pyridox_ox_2"/>
    <property type="match status" value="1"/>
</dbReference>
<dbReference type="EMBL" id="MWPH01000004">
    <property type="protein sequence ID" value="OVE83284.1"/>
    <property type="molecule type" value="Genomic_DNA"/>
</dbReference>
<dbReference type="Proteomes" id="UP000196084">
    <property type="component" value="Unassembled WGS sequence"/>
</dbReference>
<dbReference type="Gene3D" id="2.30.110.10">
    <property type="entry name" value="Electron Transport, Fmn-binding Protein, Chain A"/>
    <property type="match status" value="1"/>
</dbReference>
<keyword evidence="2" id="KW-1185">Reference proteome</keyword>
<dbReference type="InterPro" id="IPR012349">
    <property type="entry name" value="Split_barrel_FMN-bd"/>
</dbReference>
<comment type="caution">
    <text evidence="1">The sequence shown here is derived from an EMBL/GenBank/DDBJ whole genome shotgun (WGS) entry which is preliminary data.</text>
</comment>
<dbReference type="AlphaFoldDB" id="A0A202E502"/>